<dbReference type="PANTHER" id="PTHR23150">
    <property type="entry name" value="SULFATASE MODIFYING FACTOR 1, 2"/>
    <property type="match status" value="1"/>
</dbReference>
<dbReference type="SUPFAM" id="SSF56436">
    <property type="entry name" value="C-type lectin-like"/>
    <property type="match status" value="1"/>
</dbReference>
<dbReference type="AlphaFoldDB" id="A0A0V8A0E9"/>
<protein>
    <recommendedName>
        <fullName evidence="1">Sulfatase-modifying factor enzyme-like domain-containing protein</fullName>
    </recommendedName>
</protein>
<dbReference type="InterPro" id="IPR016187">
    <property type="entry name" value="CTDL_fold"/>
</dbReference>
<evidence type="ECO:0000313" key="3">
    <source>
        <dbReference type="Proteomes" id="UP000053372"/>
    </source>
</evidence>
<proteinExistence type="predicted"/>
<feature type="domain" description="Sulfatase-modifying factor enzyme-like" evidence="1">
    <location>
        <begin position="12"/>
        <end position="136"/>
    </location>
</feature>
<sequence>MSGIFTFKFGHLPSEAEWEYACRAGTTTPFHFGETITPELANYGGNIQETTPVGQFPPNAFGLYDMHGNVWEWCQDTWHENYHGAPTNGSACIDNDNRYRVLRGGSWYYVPPYCRSATRYWYIPDGRNLLNGFRVVCVVSLRGP</sequence>
<evidence type="ECO:0000259" key="1">
    <source>
        <dbReference type="Pfam" id="PF03781"/>
    </source>
</evidence>
<dbReference type="Pfam" id="PF03781">
    <property type="entry name" value="FGE-sulfatase"/>
    <property type="match status" value="1"/>
</dbReference>
<accession>A0A0V8A0E9</accession>
<reference evidence="2 3" key="1">
    <citation type="journal article" date="2015" name="Genome Announc.">
        <title>Draft Genome of the Euendolithic (true boring) Cyanobacterium Mastigocoleus testarum strain BC008.</title>
        <authorList>
            <person name="Guida B.S."/>
            <person name="Garcia-Pichel F."/>
        </authorList>
    </citation>
    <scope>NUCLEOTIDE SEQUENCE [LARGE SCALE GENOMIC DNA]</scope>
    <source>
        <strain evidence="2 3">BC008</strain>
    </source>
</reference>
<dbReference type="InterPro" id="IPR042095">
    <property type="entry name" value="SUMF_sf"/>
</dbReference>
<name>A0A0V8A0E9_9CYAN</name>
<organism evidence="2 3">
    <name type="scientific">Mastigocoleus testarum BC008</name>
    <dbReference type="NCBI Taxonomy" id="371196"/>
    <lineage>
        <taxon>Bacteria</taxon>
        <taxon>Bacillati</taxon>
        <taxon>Cyanobacteriota</taxon>
        <taxon>Cyanophyceae</taxon>
        <taxon>Nostocales</taxon>
        <taxon>Hapalosiphonaceae</taxon>
        <taxon>Mastigocoleus</taxon>
    </lineage>
</organism>
<dbReference type="InterPro" id="IPR051043">
    <property type="entry name" value="Sulfatase_Mod_Factor_Kinase"/>
</dbReference>
<dbReference type="GO" id="GO:0120147">
    <property type="term" value="F:formylglycine-generating oxidase activity"/>
    <property type="evidence" value="ECO:0007669"/>
    <property type="project" value="TreeGrafter"/>
</dbReference>
<dbReference type="Gene3D" id="3.90.1580.10">
    <property type="entry name" value="paralog of FGE (formylglycine-generating enzyme)"/>
    <property type="match status" value="1"/>
</dbReference>
<dbReference type="OrthoDB" id="9768004at2"/>
<comment type="caution">
    <text evidence="2">The sequence shown here is derived from an EMBL/GenBank/DDBJ whole genome shotgun (WGS) entry which is preliminary data.</text>
</comment>
<keyword evidence="3" id="KW-1185">Reference proteome</keyword>
<dbReference type="EMBL" id="LMTZ01000004">
    <property type="protein sequence ID" value="KST70095.1"/>
    <property type="molecule type" value="Genomic_DNA"/>
</dbReference>
<dbReference type="Proteomes" id="UP000053372">
    <property type="component" value="Unassembled WGS sequence"/>
</dbReference>
<dbReference type="RefSeq" id="WP_058183008.1">
    <property type="nucleotide sequence ID" value="NZ_LMTZ01000004.1"/>
</dbReference>
<dbReference type="PANTHER" id="PTHR23150:SF19">
    <property type="entry name" value="FORMYLGLYCINE-GENERATING ENZYME"/>
    <property type="match status" value="1"/>
</dbReference>
<dbReference type="InterPro" id="IPR005532">
    <property type="entry name" value="SUMF_dom"/>
</dbReference>
<gene>
    <name evidence="2" type="ORF">BC008_06550</name>
</gene>
<evidence type="ECO:0000313" key="2">
    <source>
        <dbReference type="EMBL" id="KST70095.1"/>
    </source>
</evidence>